<dbReference type="InterPro" id="IPR018187">
    <property type="entry name" value="Asp/Glu_racemase_AS_1"/>
</dbReference>
<reference evidence="8 9" key="1">
    <citation type="submission" date="2018-11" db="EMBL/GenBank/DDBJ databases">
        <title>Draft genome sequence of Ferruginibacter sp. BO-59.</title>
        <authorList>
            <person name="Im W.T."/>
        </authorList>
    </citation>
    <scope>NUCLEOTIDE SEQUENCE [LARGE SCALE GENOMIC DNA]</scope>
    <source>
        <strain evidence="8 9">BO-59</strain>
    </source>
</reference>
<evidence type="ECO:0000256" key="7">
    <source>
        <dbReference type="HAMAP-Rule" id="MF_00258"/>
    </source>
</evidence>
<evidence type="ECO:0000256" key="2">
    <source>
        <dbReference type="ARBA" id="ARBA00013090"/>
    </source>
</evidence>
<dbReference type="GO" id="GO:0008881">
    <property type="term" value="F:glutamate racemase activity"/>
    <property type="evidence" value="ECO:0007669"/>
    <property type="project" value="UniProtKB-UniRule"/>
</dbReference>
<dbReference type="PANTHER" id="PTHR21198">
    <property type="entry name" value="GLUTAMATE RACEMASE"/>
    <property type="match status" value="1"/>
</dbReference>
<keyword evidence="5 7" id="KW-0413">Isomerase</keyword>
<dbReference type="FunFam" id="3.40.50.1860:FF:000001">
    <property type="entry name" value="Glutamate racemase"/>
    <property type="match status" value="1"/>
</dbReference>
<feature type="active site" description="Proton donor/acceptor" evidence="7">
    <location>
        <position position="192"/>
    </location>
</feature>
<keyword evidence="6 7" id="KW-0961">Cell wall biogenesis/degradation</keyword>
<dbReference type="GO" id="GO:0071555">
    <property type="term" value="P:cell wall organization"/>
    <property type="evidence" value="ECO:0007669"/>
    <property type="project" value="UniProtKB-KW"/>
</dbReference>
<dbReference type="HAMAP" id="MF_00258">
    <property type="entry name" value="Glu_racemase"/>
    <property type="match status" value="1"/>
</dbReference>
<dbReference type="GO" id="GO:0009252">
    <property type="term" value="P:peptidoglycan biosynthetic process"/>
    <property type="evidence" value="ECO:0007669"/>
    <property type="project" value="UniProtKB-UniRule"/>
</dbReference>
<dbReference type="EC" id="5.1.1.3" evidence="2 7"/>
<dbReference type="AlphaFoldDB" id="A0A3M9NJ93"/>
<feature type="binding site" evidence="7">
    <location>
        <begin position="74"/>
        <end position="75"/>
    </location>
    <ligand>
        <name>substrate</name>
    </ligand>
</feature>
<dbReference type="EMBL" id="RJJR01000004">
    <property type="protein sequence ID" value="RNI37866.1"/>
    <property type="molecule type" value="Genomic_DNA"/>
</dbReference>
<name>A0A3M9NJ93_9BACT</name>
<dbReference type="InterPro" id="IPR004391">
    <property type="entry name" value="Glu_race"/>
</dbReference>
<evidence type="ECO:0000256" key="1">
    <source>
        <dbReference type="ARBA" id="ARBA00001602"/>
    </source>
</evidence>
<dbReference type="GO" id="GO:0008360">
    <property type="term" value="P:regulation of cell shape"/>
    <property type="evidence" value="ECO:0007669"/>
    <property type="project" value="UniProtKB-KW"/>
</dbReference>
<dbReference type="PROSITE" id="PS00924">
    <property type="entry name" value="ASP_GLU_RACEMASE_2"/>
    <property type="match status" value="1"/>
</dbReference>
<organism evidence="8 9">
    <name type="scientific">Hanamia caeni</name>
    <dbReference type="NCBI Taxonomy" id="2294116"/>
    <lineage>
        <taxon>Bacteria</taxon>
        <taxon>Pseudomonadati</taxon>
        <taxon>Bacteroidota</taxon>
        <taxon>Chitinophagia</taxon>
        <taxon>Chitinophagales</taxon>
        <taxon>Chitinophagaceae</taxon>
        <taxon>Hanamia</taxon>
    </lineage>
</organism>
<comment type="similarity">
    <text evidence="7">Belongs to the aspartate/glutamate racemases family.</text>
</comment>
<evidence type="ECO:0000256" key="4">
    <source>
        <dbReference type="ARBA" id="ARBA00022984"/>
    </source>
</evidence>
<comment type="catalytic activity">
    <reaction evidence="1 7">
        <text>L-glutamate = D-glutamate</text>
        <dbReference type="Rhea" id="RHEA:12813"/>
        <dbReference type="ChEBI" id="CHEBI:29985"/>
        <dbReference type="ChEBI" id="CHEBI:29986"/>
        <dbReference type="EC" id="5.1.1.3"/>
    </reaction>
</comment>
<dbReference type="UniPathway" id="UPA00219"/>
<dbReference type="RefSeq" id="WP_123119855.1">
    <property type="nucleotide sequence ID" value="NZ_RJJR01000004.1"/>
</dbReference>
<accession>A0A3M9NJ93</accession>
<feature type="active site" description="Proton donor/acceptor" evidence="7">
    <location>
        <position position="73"/>
    </location>
</feature>
<comment type="pathway">
    <text evidence="7">Cell wall biogenesis; peptidoglycan biosynthesis.</text>
</comment>
<comment type="function">
    <text evidence="7">Provides the (R)-glutamate required for cell wall biosynthesis.</text>
</comment>
<feature type="binding site" evidence="7">
    <location>
        <begin position="42"/>
        <end position="43"/>
    </location>
    <ligand>
        <name>substrate</name>
    </ligand>
</feature>
<dbReference type="OrthoDB" id="9801055at2"/>
<evidence type="ECO:0000313" key="8">
    <source>
        <dbReference type="EMBL" id="RNI37866.1"/>
    </source>
</evidence>
<dbReference type="PANTHER" id="PTHR21198:SF2">
    <property type="entry name" value="GLUTAMATE RACEMASE"/>
    <property type="match status" value="1"/>
</dbReference>
<dbReference type="InterPro" id="IPR033134">
    <property type="entry name" value="Asp/Glu_racemase_AS_2"/>
</dbReference>
<feature type="binding site" evidence="7">
    <location>
        <begin position="193"/>
        <end position="194"/>
    </location>
    <ligand>
        <name>substrate</name>
    </ligand>
</feature>
<protein>
    <recommendedName>
        <fullName evidence="2 7">Glutamate racemase</fullName>
        <ecNumber evidence="2 7">5.1.1.3</ecNumber>
    </recommendedName>
</protein>
<dbReference type="Gene3D" id="3.40.50.1860">
    <property type="match status" value="2"/>
</dbReference>
<dbReference type="PROSITE" id="PS00923">
    <property type="entry name" value="ASP_GLU_RACEMASE_1"/>
    <property type="match status" value="1"/>
</dbReference>
<proteinExistence type="inferred from homology"/>
<evidence type="ECO:0000313" key="9">
    <source>
        <dbReference type="Proteomes" id="UP000267223"/>
    </source>
</evidence>
<feature type="binding site" evidence="7">
    <location>
        <begin position="10"/>
        <end position="11"/>
    </location>
    <ligand>
        <name>substrate</name>
    </ligand>
</feature>
<evidence type="ECO:0000256" key="6">
    <source>
        <dbReference type="ARBA" id="ARBA00023316"/>
    </source>
</evidence>
<dbReference type="Proteomes" id="UP000267223">
    <property type="component" value="Unassembled WGS sequence"/>
</dbReference>
<comment type="caution">
    <text evidence="8">The sequence shown here is derived from an EMBL/GenBank/DDBJ whole genome shotgun (WGS) entry which is preliminary data.</text>
</comment>
<keyword evidence="4 7" id="KW-0573">Peptidoglycan synthesis</keyword>
<gene>
    <name evidence="7 8" type="primary">murI</name>
    <name evidence="8" type="ORF">EFY79_06370</name>
</gene>
<dbReference type="InterPro" id="IPR015942">
    <property type="entry name" value="Asp/Glu/hydantoin_racemase"/>
</dbReference>
<dbReference type="Pfam" id="PF01177">
    <property type="entry name" value="Asp_Glu_race"/>
    <property type="match status" value="1"/>
</dbReference>
<keyword evidence="3 7" id="KW-0133">Cell shape</keyword>
<sequence>MMTAPIGVFDSGYGGLTVLKEIKHRLPEYDFIYLGDNARTPYGTRSFETVYEYTIECVKWLFLKGCPLIILACNTASAKALRTIQLKYLPGYNAQKRVLGVIRPTAEIIGNYSKTKKIGVLGTKGTVKSDSYPIEIKKFFPQAEIFQHACPMWVPLVENNEYDSEGADYFIQKDLNSLLNTDPGIDTVLLACTHYPLLLNKIKTYLPADYQVISQGKIVADSLADYLERHPEIKDKCSKTGQLQFYTTDSAPDFDQHSQIFFGTKVNSQHVDL</sequence>
<dbReference type="SUPFAM" id="SSF53681">
    <property type="entry name" value="Aspartate/glutamate racemase"/>
    <property type="match status" value="2"/>
</dbReference>
<dbReference type="InterPro" id="IPR001920">
    <property type="entry name" value="Asp/Glu_race"/>
</dbReference>
<evidence type="ECO:0000256" key="3">
    <source>
        <dbReference type="ARBA" id="ARBA00022960"/>
    </source>
</evidence>
<keyword evidence="9" id="KW-1185">Reference proteome</keyword>
<evidence type="ECO:0000256" key="5">
    <source>
        <dbReference type="ARBA" id="ARBA00023235"/>
    </source>
</evidence>
<dbReference type="NCBIfam" id="TIGR00067">
    <property type="entry name" value="glut_race"/>
    <property type="match status" value="1"/>
</dbReference>